<dbReference type="InterPro" id="IPR021352">
    <property type="entry name" value="DUF2971"/>
</dbReference>
<organism evidence="1 2">
    <name type="scientific">Fusibacter ferrireducens</name>
    <dbReference type="NCBI Taxonomy" id="2785058"/>
    <lineage>
        <taxon>Bacteria</taxon>
        <taxon>Bacillati</taxon>
        <taxon>Bacillota</taxon>
        <taxon>Clostridia</taxon>
        <taxon>Eubacteriales</taxon>
        <taxon>Eubacteriales Family XII. Incertae Sedis</taxon>
        <taxon>Fusibacter</taxon>
    </lineage>
</organism>
<keyword evidence="2" id="KW-1185">Reference proteome</keyword>
<name>A0ABS0A2I0_9FIRM</name>
<gene>
    <name evidence="1" type="ORF">ISU02_23595</name>
</gene>
<comment type="caution">
    <text evidence="1">The sequence shown here is derived from an EMBL/GenBank/DDBJ whole genome shotgun (WGS) entry which is preliminary data.</text>
</comment>
<accession>A0ABS0A2I0</accession>
<dbReference type="Proteomes" id="UP000614200">
    <property type="component" value="Unassembled WGS sequence"/>
</dbReference>
<evidence type="ECO:0000313" key="1">
    <source>
        <dbReference type="EMBL" id="MBF4696094.1"/>
    </source>
</evidence>
<evidence type="ECO:0000313" key="2">
    <source>
        <dbReference type="Proteomes" id="UP000614200"/>
    </source>
</evidence>
<dbReference type="EMBL" id="JADKNH010000036">
    <property type="protein sequence ID" value="MBF4696094.1"/>
    <property type="molecule type" value="Genomic_DNA"/>
</dbReference>
<sequence>MNIYHYTSIKNLALILESKKMKFTRLDNVNDPYDGTVNDYESSQKLVYVSCFTKREDDSLPMWSMYTNNMNGVRIKFGHNLFGEIENKFWNGTAARERTINYFGGDENTVIFGPILIEYKSNVNDIQCSIISEGPGLKLFDPLRIGLYKLDDWSFEEEVRYKILSFNAMIGGPREGSVFEEKMEQVKEYIYEDIKWILVDLYEPALKKAEILLGPKVDEADEIIIRALVEKYLPSIKVTKSEKKVV</sequence>
<protein>
    <submittedName>
        <fullName evidence="1">DUF2971 domain-containing protein</fullName>
    </submittedName>
</protein>
<dbReference type="Pfam" id="PF11185">
    <property type="entry name" value="DUF2971"/>
    <property type="match status" value="1"/>
</dbReference>
<proteinExistence type="predicted"/>
<reference evidence="1 2" key="1">
    <citation type="submission" date="2020-11" db="EMBL/GenBank/DDBJ databases">
        <title>Fusibacter basophilias sp. nov.</title>
        <authorList>
            <person name="Qiu D."/>
        </authorList>
    </citation>
    <scope>NUCLEOTIDE SEQUENCE [LARGE SCALE GENOMIC DNA]</scope>
    <source>
        <strain evidence="1 2">Q10-2</strain>
    </source>
</reference>
<dbReference type="RefSeq" id="WP_194704329.1">
    <property type="nucleotide sequence ID" value="NZ_JADKNH010000036.1"/>
</dbReference>